<keyword evidence="2" id="KW-0675">Receptor</keyword>
<dbReference type="SUPFAM" id="SSF56935">
    <property type="entry name" value="Porins"/>
    <property type="match status" value="1"/>
</dbReference>
<gene>
    <name evidence="2" type="ORF">F3D60_29170</name>
</gene>
<reference evidence="2" key="1">
    <citation type="journal article" date="2019" name="Nat. Med.">
        <title>A library of human gut bacterial isolates paired with longitudinal multiomics data enables mechanistic microbiome research.</title>
        <authorList>
            <person name="Poyet M."/>
            <person name="Groussin M."/>
            <person name="Gibbons S.M."/>
            <person name="Avila-Pacheco J."/>
            <person name="Jiang X."/>
            <person name="Kearney S.M."/>
            <person name="Perrotta A.R."/>
            <person name="Berdy B."/>
            <person name="Zhao S."/>
            <person name="Lieberman T.D."/>
            <person name="Swanson P.K."/>
            <person name="Smith M."/>
            <person name="Roesemann S."/>
            <person name="Alexander J.E."/>
            <person name="Rich S.A."/>
            <person name="Livny J."/>
            <person name="Vlamakis H."/>
            <person name="Clish C."/>
            <person name="Bullock K."/>
            <person name="Deik A."/>
            <person name="Scott J."/>
            <person name="Pierce K.A."/>
            <person name="Xavier R.J."/>
            <person name="Alm E.J."/>
        </authorList>
    </citation>
    <scope>NUCLEOTIDE SEQUENCE</scope>
    <source>
        <strain evidence="2">BIOML-A147</strain>
    </source>
</reference>
<keyword evidence="1" id="KW-1134">Transmembrane beta strand</keyword>
<name>A0A641RTH6_BACOV</name>
<evidence type="ECO:0000313" key="2">
    <source>
        <dbReference type="EMBL" id="KAA4020684.1"/>
    </source>
</evidence>
<keyword evidence="1" id="KW-0998">Cell outer membrane</keyword>
<dbReference type="InterPro" id="IPR039426">
    <property type="entry name" value="TonB-dep_rcpt-like"/>
</dbReference>
<dbReference type="GO" id="GO:0009279">
    <property type="term" value="C:cell outer membrane"/>
    <property type="evidence" value="ECO:0007669"/>
    <property type="project" value="UniProtKB-SubCell"/>
</dbReference>
<dbReference type="PROSITE" id="PS52016">
    <property type="entry name" value="TONB_DEPENDENT_REC_3"/>
    <property type="match status" value="1"/>
</dbReference>
<protein>
    <submittedName>
        <fullName evidence="2">TonB-dependent receptor plug domain-containing protein</fullName>
    </submittedName>
</protein>
<comment type="caution">
    <text evidence="2">The sequence shown here is derived from an EMBL/GenBank/DDBJ whole genome shotgun (WGS) entry which is preliminary data.</text>
</comment>
<evidence type="ECO:0000256" key="1">
    <source>
        <dbReference type="PROSITE-ProRule" id="PRU01360"/>
    </source>
</evidence>
<keyword evidence="1" id="KW-0472">Membrane</keyword>
<dbReference type="EMBL" id="VWKO01000420">
    <property type="protein sequence ID" value="KAA4020684.1"/>
    <property type="molecule type" value="Genomic_DNA"/>
</dbReference>
<comment type="subcellular location">
    <subcellularLocation>
        <location evidence="1">Cell outer membrane</location>
        <topology evidence="1">Multi-pass membrane protein</topology>
    </subcellularLocation>
</comment>
<proteinExistence type="inferred from homology"/>
<keyword evidence="1" id="KW-0813">Transport</keyword>
<keyword evidence="1" id="KW-0812">Transmembrane</keyword>
<comment type="similarity">
    <text evidence="1">Belongs to the TonB-dependent receptor family.</text>
</comment>
<feature type="non-terminal residue" evidence="2">
    <location>
        <position position="99"/>
    </location>
</feature>
<dbReference type="Gene3D" id="2.170.130.10">
    <property type="entry name" value="TonB-dependent receptor, plug domain"/>
    <property type="match status" value="1"/>
</dbReference>
<dbReference type="InterPro" id="IPR037066">
    <property type="entry name" value="Plug_dom_sf"/>
</dbReference>
<organism evidence="2">
    <name type="scientific">Bacteroides ovatus</name>
    <dbReference type="NCBI Taxonomy" id="28116"/>
    <lineage>
        <taxon>Bacteria</taxon>
        <taxon>Pseudomonadati</taxon>
        <taxon>Bacteroidota</taxon>
        <taxon>Bacteroidia</taxon>
        <taxon>Bacteroidales</taxon>
        <taxon>Bacteroidaceae</taxon>
        <taxon>Bacteroides</taxon>
    </lineage>
</organism>
<sequence>MTHTKKDSIQAGRNYMIDEVVVTGTRNETDVRHLPMTISVVGRQQIEKRYEPSLLPLLTEQVPGLFTTSRGIMGYGVSTGAAGGMSLRGIGGSPTAGLL</sequence>
<dbReference type="AlphaFoldDB" id="A0A641RTH6"/>
<accession>A0A641RTH6</accession>